<evidence type="ECO:0000313" key="1">
    <source>
        <dbReference type="EMBL" id="GMG82556.1"/>
    </source>
</evidence>
<accession>A0ABQ6LJI1</accession>
<reference evidence="1 2" key="1">
    <citation type="submission" date="2023-04" db="EMBL/GenBank/DDBJ databases">
        <title>Marinoamorphus aggregata gen. nov., sp. Nov., isolate from tissue of brittle star Ophioplocus japonicus.</title>
        <authorList>
            <person name="Kawano K."/>
            <person name="Sawayama S."/>
            <person name="Nakagawa S."/>
        </authorList>
    </citation>
    <scope>NUCLEOTIDE SEQUENCE [LARGE SCALE GENOMIC DNA]</scope>
    <source>
        <strain evidence="1 2">NKW23</strain>
    </source>
</reference>
<comment type="caution">
    <text evidence="1">The sequence shown here is derived from an EMBL/GenBank/DDBJ whole genome shotgun (WGS) entry which is preliminary data.</text>
</comment>
<name>A0ABQ6LJI1_9RHOB</name>
<protein>
    <submittedName>
        <fullName evidence="1">Uncharacterized protein</fullName>
    </submittedName>
</protein>
<dbReference type="Proteomes" id="UP001239909">
    <property type="component" value="Unassembled WGS sequence"/>
</dbReference>
<sequence>MLRPVMVPGTAGRRLFLGIAIIGGDARPEESPAEFGRRVLQNSVERAMVALLVWPAPAAQLTPRPRGVLPARAAGFVNARPAFRFGDHRSGQARASALRQRCIRARWRLSWLRASRPSVEENTACGLR</sequence>
<keyword evidence="2" id="KW-1185">Reference proteome</keyword>
<dbReference type="RefSeq" id="WP_285671340.1">
    <property type="nucleotide sequence ID" value="NZ_BSYI01000011.1"/>
</dbReference>
<evidence type="ECO:0000313" key="2">
    <source>
        <dbReference type="Proteomes" id="UP001239909"/>
    </source>
</evidence>
<gene>
    <name evidence="1" type="ORF">LNKW23_17690</name>
</gene>
<organism evidence="1 2">
    <name type="scientific">Paralimibaculum aggregatum</name>
    <dbReference type="NCBI Taxonomy" id="3036245"/>
    <lineage>
        <taxon>Bacteria</taxon>
        <taxon>Pseudomonadati</taxon>
        <taxon>Pseudomonadota</taxon>
        <taxon>Alphaproteobacteria</taxon>
        <taxon>Rhodobacterales</taxon>
        <taxon>Paracoccaceae</taxon>
        <taxon>Paralimibaculum</taxon>
    </lineage>
</organism>
<proteinExistence type="predicted"/>
<dbReference type="EMBL" id="BSYI01000011">
    <property type="protein sequence ID" value="GMG82556.1"/>
    <property type="molecule type" value="Genomic_DNA"/>
</dbReference>